<comment type="function">
    <text evidence="7">Involved in peptide bond synthesis. Stimulates efficient translation and peptide-bond synthesis on native or reconstituted 70S ribosomes in vitro. Probably functions indirectly by altering the affinity of the ribosome for aminoacyl-tRNA, thus increasing their reactivity as acceptors for peptidyl transferase.</text>
</comment>
<dbReference type="GO" id="GO:0043043">
    <property type="term" value="P:peptide biosynthetic process"/>
    <property type="evidence" value="ECO:0007669"/>
    <property type="project" value="InterPro"/>
</dbReference>
<dbReference type="InterPro" id="IPR020599">
    <property type="entry name" value="Transl_elong_fac_P/YeiP"/>
</dbReference>
<evidence type="ECO:0000259" key="10">
    <source>
        <dbReference type="SMART" id="SM00841"/>
    </source>
</evidence>
<evidence type="ECO:0000256" key="3">
    <source>
        <dbReference type="ARBA" id="ARBA00009479"/>
    </source>
</evidence>
<gene>
    <name evidence="7 13" type="primary">efp</name>
    <name evidence="13" type="ORF">E4650_01625</name>
    <name evidence="12" type="ORF">SAMN04488588_0062</name>
</gene>
<feature type="domain" description="Elongation factor P C-terminal" evidence="10">
    <location>
        <begin position="129"/>
        <end position="184"/>
    </location>
</feature>
<evidence type="ECO:0000313" key="14">
    <source>
        <dbReference type="Proteomes" id="UP000199322"/>
    </source>
</evidence>
<accession>A0A1G6HQN9</accession>
<dbReference type="OrthoDB" id="9801844at2"/>
<dbReference type="Proteomes" id="UP000297288">
    <property type="component" value="Unassembled WGS sequence"/>
</dbReference>
<dbReference type="SUPFAM" id="SSF50104">
    <property type="entry name" value="Translation proteins SH3-like domain"/>
    <property type="match status" value="1"/>
</dbReference>
<evidence type="ECO:0000256" key="4">
    <source>
        <dbReference type="ARBA" id="ARBA00022490"/>
    </source>
</evidence>
<evidence type="ECO:0000256" key="8">
    <source>
        <dbReference type="NCBIfam" id="TIGR00038"/>
    </source>
</evidence>
<dbReference type="Pfam" id="PF01132">
    <property type="entry name" value="EFP"/>
    <property type="match status" value="1"/>
</dbReference>
<dbReference type="InterPro" id="IPR015365">
    <property type="entry name" value="Elong-fact-P_C"/>
</dbReference>
<evidence type="ECO:0000256" key="1">
    <source>
        <dbReference type="ARBA" id="ARBA00004496"/>
    </source>
</evidence>
<dbReference type="FunFam" id="2.30.30.30:FF:000003">
    <property type="entry name" value="Elongation factor P"/>
    <property type="match status" value="1"/>
</dbReference>
<dbReference type="FunFam" id="2.40.50.140:FF:000004">
    <property type="entry name" value="Elongation factor P"/>
    <property type="match status" value="1"/>
</dbReference>
<evidence type="ECO:0000256" key="5">
    <source>
        <dbReference type="ARBA" id="ARBA00022768"/>
    </source>
</evidence>
<keyword evidence="14" id="KW-1185">Reference proteome</keyword>
<dbReference type="PIRSF" id="PIRSF005901">
    <property type="entry name" value="EF-P"/>
    <property type="match status" value="1"/>
</dbReference>
<dbReference type="Pfam" id="PF09285">
    <property type="entry name" value="Elong-fact-P_C"/>
    <property type="match status" value="1"/>
</dbReference>
<evidence type="ECO:0000256" key="9">
    <source>
        <dbReference type="RuleBase" id="RU004389"/>
    </source>
</evidence>
<dbReference type="NCBIfam" id="NF001810">
    <property type="entry name" value="PRK00529.1"/>
    <property type="match status" value="1"/>
</dbReference>
<evidence type="ECO:0000313" key="15">
    <source>
        <dbReference type="Proteomes" id="UP000297288"/>
    </source>
</evidence>
<dbReference type="InterPro" id="IPR013185">
    <property type="entry name" value="Transl_elong_KOW-like"/>
</dbReference>
<organism evidence="12 14">
    <name type="scientific">Geotoga petraea</name>
    <dbReference type="NCBI Taxonomy" id="28234"/>
    <lineage>
        <taxon>Bacteria</taxon>
        <taxon>Thermotogati</taxon>
        <taxon>Thermotogota</taxon>
        <taxon>Thermotogae</taxon>
        <taxon>Petrotogales</taxon>
        <taxon>Petrotogaceae</taxon>
        <taxon>Geotoga</taxon>
    </lineage>
</organism>
<keyword evidence="4 7" id="KW-0963">Cytoplasm</keyword>
<evidence type="ECO:0000313" key="12">
    <source>
        <dbReference type="EMBL" id="SDB96468.1"/>
    </source>
</evidence>
<comment type="similarity">
    <text evidence="3 7 9">Belongs to the elongation factor P family.</text>
</comment>
<dbReference type="InterPro" id="IPR012340">
    <property type="entry name" value="NA-bd_OB-fold"/>
</dbReference>
<dbReference type="Pfam" id="PF08207">
    <property type="entry name" value="EFP_N"/>
    <property type="match status" value="1"/>
</dbReference>
<dbReference type="CDD" id="cd05794">
    <property type="entry name" value="S1_EF-P_repeat_2"/>
    <property type="match status" value="1"/>
</dbReference>
<keyword evidence="5 7" id="KW-0251">Elongation factor</keyword>
<protein>
    <recommendedName>
        <fullName evidence="7 8">Elongation factor P</fullName>
        <shortName evidence="7">EF-P</shortName>
    </recommendedName>
</protein>
<dbReference type="PROSITE" id="PS01275">
    <property type="entry name" value="EFP"/>
    <property type="match status" value="1"/>
</dbReference>
<evidence type="ECO:0000259" key="11">
    <source>
        <dbReference type="SMART" id="SM01185"/>
    </source>
</evidence>
<dbReference type="InterPro" id="IPR013852">
    <property type="entry name" value="Transl_elong_P/YeiP_CS"/>
</dbReference>
<evidence type="ECO:0000256" key="2">
    <source>
        <dbReference type="ARBA" id="ARBA00004815"/>
    </source>
</evidence>
<comment type="pathway">
    <text evidence="2 7">Protein biosynthesis; polypeptide chain elongation.</text>
</comment>
<sequence>MIAASDLKTGYVIQMNGDLYSVLKFKYNWSGRNSATVTLKLKNLENGSTLDTTMKGSEKVEDVMLDQKEMQYIYKSGDFYALMDNETYEQIEVHKDDLGDVVNFLAEEGIVNVSFHESRPVSFSLPKNVTLEVEYTEPGEKGDSTGNPLKPAKLSTGYEINVPLFVNIGEKIVVDTTTGQYVSRA</sequence>
<evidence type="ECO:0000256" key="7">
    <source>
        <dbReference type="HAMAP-Rule" id="MF_00141"/>
    </source>
</evidence>
<dbReference type="EMBL" id="FMYV01000001">
    <property type="protein sequence ID" value="SDB96468.1"/>
    <property type="molecule type" value="Genomic_DNA"/>
</dbReference>
<dbReference type="AlphaFoldDB" id="A0A1G6HQN9"/>
<keyword evidence="6 7" id="KW-0648">Protein biosynthesis</keyword>
<dbReference type="PANTHER" id="PTHR30053:SF12">
    <property type="entry name" value="ELONGATION FACTOR P (EF-P) FAMILY PROTEIN"/>
    <property type="match status" value="1"/>
</dbReference>
<dbReference type="GO" id="GO:0005829">
    <property type="term" value="C:cytosol"/>
    <property type="evidence" value="ECO:0007669"/>
    <property type="project" value="UniProtKB-ARBA"/>
</dbReference>
<evidence type="ECO:0000256" key="6">
    <source>
        <dbReference type="ARBA" id="ARBA00022917"/>
    </source>
</evidence>
<proteinExistence type="inferred from homology"/>
<dbReference type="GO" id="GO:0003746">
    <property type="term" value="F:translation elongation factor activity"/>
    <property type="evidence" value="ECO:0007669"/>
    <property type="project" value="UniProtKB-UniRule"/>
</dbReference>
<dbReference type="Proteomes" id="UP000199322">
    <property type="component" value="Unassembled WGS sequence"/>
</dbReference>
<dbReference type="SUPFAM" id="SSF50249">
    <property type="entry name" value="Nucleic acid-binding proteins"/>
    <property type="match status" value="2"/>
</dbReference>
<feature type="domain" description="Translation elongation factor P/YeiP central" evidence="11">
    <location>
        <begin position="67"/>
        <end position="121"/>
    </location>
</feature>
<dbReference type="RefSeq" id="WP_091401732.1">
    <property type="nucleotide sequence ID" value="NZ_FMYV01000001.1"/>
</dbReference>
<dbReference type="InterPro" id="IPR001059">
    <property type="entry name" value="Transl_elong_P/YeiP_cen"/>
</dbReference>
<dbReference type="InterPro" id="IPR011768">
    <property type="entry name" value="Transl_elongation_fac_P"/>
</dbReference>
<reference evidence="12 14" key="1">
    <citation type="submission" date="2016-10" db="EMBL/GenBank/DDBJ databases">
        <authorList>
            <person name="de Groot N.N."/>
        </authorList>
    </citation>
    <scope>NUCLEOTIDE SEQUENCE [LARGE SCALE GENOMIC DNA]</scope>
    <source>
        <strain evidence="12 14">WG14</strain>
    </source>
</reference>
<dbReference type="Gene3D" id="2.40.50.140">
    <property type="entry name" value="Nucleic acid-binding proteins"/>
    <property type="match status" value="2"/>
</dbReference>
<dbReference type="PANTHER" id="PTHR30053">
    <property type="entry name" value="ELONGATION FACTOR P"/>
    <property type="match status" value="1"/>
</dbReference>
<dbReference type="HAMAP" id="MF_00141">
    <property type="entry name" value="EF_P"/>
    <property type="match status" value="1"/>
</dbReference>
<dbReference type="STRING" id="28234.SAMN04488588_0062"/>
<dbReference type="InterPro" id="IPR008991">
    <property type="entry name" value="Translation_prot_SH3-like_sf"/>
</dbReference>
<dbReference type="SMART" id="SM00841">
    <property type="entry name" value="Elong-fact-P_C"/>
    <property type="match status" value="1"/>
</dbReference>
<dbReference type="UniPathway" id="UPA00345"/>
<dbReference type="FunFam" id="2.40.50.140:FF:000009">
    <property type="entry name" value="Elongation factor P"/>
    <property type="match status" value="1"/>
</dbReference>
<name>A0A1G6HQN9_9BACT</name>
<evidence type="ECO:0000313" key="13">
    <source>
        <dbReference type="EMBL" id="TGG88920.1"/>
    </source>
</evidence>
<dbReference type="InterPro" id="IPR014722">
    <property type="entry name" value="Rib_uL2_dom2"/>
</dbReference>
<dbReference type="NCBIfam" id="TIGR00038">
    <property type="entry name" value="efp"/>
    <property type="match status" value="1"/>
</dbReference>
<dbReference type="Gene3D" id="2.30.30.30">
    <property type="match status" value="1"/>
</dbReference>
<dbReference type="SMART" id="SM01185">
    <property type="entry name" value="EFP"/>
    <property type="match status" value="1"/>
</dbReference>
<dbReference type="CDD" id="cd04470">
    <property type="entry name" value="S1_EF-P_repeat_1"/>
    <property type="match status" value="1"/>
</dbReference>
<dbReference type="EMBL" id="SRME01000001">
    <property type="protein sequence ID" value="TGG88920.1"/>
    <property type="molecule type" value="Genomic_DNA"/>
</dbReference>
<comment type="subcellular location">
    <subcellularLocation>
        <location evidence="1 7">Cytoplasm</location>
    </subcellularLocation>
</comment>
<reference evidence="13 15" key="2">
    <citation type="submission" date="2019-04" db="EMBL/GenBank/DDBJ databases">
        <title>Draft genome sequence data and analysis of a Fermenting Bacterium, Geotoga petraea strain HO-Geo1, isolated from heavy-oil petroleum reservoir in Russia.</title>
        <authorList>
            <person name="Grouzdev D.S."/>
            <person name="Semenova E.M."/>
            <person name="Sokolova D.S."/>
            <person name="Tourova T.P."/>
            <person name="Poltaraus A.B."/>
            <person name="Nazina T.N."/>
        </authorList>
    </citation>
    <scope>NUCLEOTIDE SEQUENCE [LARGE SCALE GENOMIC DNA]</scope>
    <source>
        <strain evidence="13 15">HO-Geo1</strain>
    </source>
</reference>